<dbReference type="Proteomes" id="UP000306102">
    <property type="component" value="Unassembled WGS sequence"/>
</dbReference>
<keyword evidence="1" id="KW-0808">Transferase</keyword>
<protein>
    <recommendedName>
        <fullName evidence="5">Diacylglycerol kinase accessory domain-containing protein</fullName>
    </recommendedName>
</protein>
<dbReference type="PANTHER" id="PTHR11255">
    <property type="entry name" value="DIACYLGLYCEROL KINASE"/>
    <property type="match status" value="1"/>
</dbReference>
<dbReference type="EMBL" id="SDRB02008530">
    <property type="protein sequence ID" value="THG09421.1"/>
    <property type="molecule type" value="Genomic_DNA"/>
</dbReference>
<evidence type="ECO:0000256" key="4">
    <source>
        <dbReference type="ARBA" id="ARBA00022840"/>
    </source>
</evidence>
<feature type="domain" description="Diacylglycerol kinase accessory" evidence="5">
    <location>
        <begin position="12"/>
        <end position="94"/>
    </location>
</feature>
<keyword evidence="7" id="KW-1185">Reference proteome</keyword>
<dbReference type="GO" id="GO:0005524">
    <property type="term" value="F:ATP binding"/>
    <property type="evidence" value="ECO:0007669"/>
    <property type="project" value="UniProtKB-KW"/>
</dbReference>
<gene>
    <name evidence="6" type="ORF">TEA_009681</name>
</gene>
<dbReference type="GO" id="GO:0016020">
    <property type="term" value="C:membrane"/>
    <property type="evidence" value="ECO:0007669"/>
    <property type="project" value="TreeGrafter"/>
</dbReference>
<sequence length="211" mass="24308">MLRMYVKKVNFSEWEQVSLPSSVRLIVALNLNNYASGRNPWGNLKPEYLEKRGFVGAHVNDGLLEIFGLKQGWLASFVLSDLISAKHIAQHCNCKGLKNMLRMYVKKVNFSEWEQVSLPSSVRLIVALNLNNYTSGRNPWGNLKPEYLEKSLTIVAHVRHKSPLPPPQYKQFHGFAYFVVSYLFRSFPFSLIRFQALIRLIVYVFACMVAH</sequence>
<dbReference type="PANTHER" id="PTHR11255:SF80">
    <property type="entry name" value="EYE-SPECIFIC DIACYLGLYCEROL KINASE"/>
    <property type="match status" value="1"/>
</dbReference>
<reference evidence="6 7" key="1">
    <citation type="journal article" date="2018" name="Proc. Natl. Acad. Sci. U.S.A.">
        <title>Draft genome sequence of Camellia sinensis var. sinensis provides insights into the evolution of the tea genome and tea quality.</title>
        <authorList>
            <person name="Wei C."/>
            <person name="Yang H."/>
            <person name="Wang S."/>
            <person name="Zhao J."/>
            <person name="Liu C."/>
            <person name="Gao L."/>
            <person name="Xia E."/>
            <person name="Lu Y."/>
            <person name="Tai Y."/>
            <person name="She G."/>
            <person name="Sun J."/>
            <person name="Cao H."/>
            <person name="Tong W."/>
            <person name="Gao Q."/>
            <person name="Li Y."/>
            <person name="Deng W."/>
            <person name="Jiang X."/>
            <person name="Wang W."/>
            <person name="Chen Q."/>
            <person name="Zhang S."/>
            <person name="Li H."/>
            <person name="Wu J."/>
            <person name="Wang P."/>
            <person name="Li P."/>
            <person name="Shi C."/>
            <person name="Zheng F."/>
            <person name="Jian J."/>
            <person name="Huang B."/>
            <person name="Shan D."/>
            <person name="Shi M."/>
            <person name="Fang C."/>
            <person name="Yue Y."/>
            <person name="Li F."/>
            <person name="Li D."/>
            <person name="Wei S."/>
            <person name="Han B."/>
            <person name="Jiang C."/>
            <person name="Yin Y."/>
            <person name="Xia T."/>
            <person name="Zhang Z."/>
            <person name="Bennetzen J.L."/>
            <person name="Zhao S."/>
            <person name="Wan X."/>
        </authorList>
    </citation>
    <scope>NUCLEOTIDE SEQUENCE [LARGE SCALE GENOMIC DNA]</scope>
    <source>
        <strain evidence="7">cv. Shuchazao</strain>
        <tissue evidence="6">Leaf</tissue>
    </source>
</reference>
<dbReference type="GO" id="GO:0007200">
    <property type="term" value="P:phospholipase C-activating G protein-coupled receptor signaling pathway"/>
    <property type="evidence" value="ECO:0007669"/>
    <property type="project" value="InterPro"/>
</dbReference>
<evidence type="ECO:0000256" key="3">
    <source>
        <dbReference type="ARBA" id="ARBA00022777"/>
    </source>
</evidence>
<dbReference type="STRING" id="542762.A0A4S4E0V9"/>
<keyword evidence="2" id="KW-0547">Nucleotide-binding</keyword>
<proteinExistence type="predicted"/>
<evidence type="ECO:0000256" key="2">
    <source>
        <dbReference type="ARBA" id="ARBA00022741"/>
    </source>
</evidence>
<keyword evidence="3" id="KW-0418">Kinase</keyword>
<organism evidence="6 7">
    <name type="scientific">Camellia sinensis var. sinensis</name>
    <name type="common">China tea</name>
    <dbReference type="NCBI Taxonomy" id="542762"/>
    <lineage>
        <taxon>Eukaryota</taxon>
        <taxon>Viridiplantae</taxon>
        <taxon>Streptophyta</taxon>
        <taxon>Embryophyta</taxon>
        <taxon>Tracheophyta</taxon>
        <taxon>Spermatophyta</taxon>
        <taxon>Magnoliopsida</taxon>
        <taxon>eudicotyledons</taxon>
        <taxon>Gunneridae</taxon>
        <taxon>Pentapetalae</taxon>
        <taxon>asterids</taxon>
        <taxon>Ericales</taxon>
        <taxon>Theaceae</taxon>
        <taxon>Camellia</taxon>
    </lineage>
</organism>
<evidence type="ECO:0000313" key="7">
    <source>
        <dbReference type="Proteomes" id="UP000306102"/>
    </source>
</evidence>
<comment type="caution">
    <text evidence="6">The sequence shown here is derived from an EMBL/GenBank/DDBJ whole genome shotgun (WGS) entry which is preliminary data.</text>
</comment>
<accession>A0A4S4E0V9</accession>
<evidence type="ECO:0000259" key="5">
    <source>
        <dbReference type="Pfam" id="PF00609"/>
    </source>
</evidence>
<dbReference type="AlphaFoldDB" id="A0A4S4E0V9"/>
<evidence type="ECO:0000313" key="6">
    <source>
        <dbReference type="EMBL" id="THG09421.1"/>
    </source>
</evidence>
<dbReference type="InterPro" id="IPR037607">
    <property type="entry name" value="DGK"/>
</dbReference>
<name>A0A4S4E0V9_CAMSN</name>
<dbReference type="InterPro" id="IPR000756">
    <property type="entry name" value="Diacylglycerol_kin_accessory"/>
</dbReference>
<keyword evidence="4" id="KW-0067">ATP-binding</keyword>
<dbReference type="Pfam" id="PF00609">
    <property type="entry name" value="DAGK_acc"/>
    <property type="match status" value="1"/>
</dbReference>
<evidence type="ECO:0000256" key="1">
    <source>
        <dbReference type="ARBA" id="ARBA00022679"/>
    </source>
</evidence>
<dbReference type="GO" id="GO:0004143">
    <property type="term" value="F:ATP-dependent diacylglycerol kinase activity"/>
    <property type="evidence" value="ECO:0007669"/>
    <property type="project" value="InterPro"/>
</dbReference>